<keyword evidence="2 5" id="KW-0812">Transmembrane</keyword>
<sequence length="137" mass="15417">MKTTAGYWIGVGSILAFLSVLVGALGAHWLDPVMDMDSKDTYETSVRFQMFHSVALILIGIILNFKFEFNRLFFYIPWLILAGTVIFCGSLYTISLSSFNWLGAVAPFGALLFIFGWLLLAFSAFNIARQNQNKDDR</sequence>
<evidence type="ECO:0000256" key="3">
    <source>
        <dbReference type="ARBA" id="ARBA00022989"/>
    </source>
</evidence>
<evidence type="ECO:0000256" key="2">
    <source>
        <dbReference type="ARBA" id="ARBA00022692"/>
    </source>
</evidence>
<evidence type="ECO:0000256" key="5">
    <source>
        <dbReference type="SAM" id="Phobius"/>
    </source>
</evidence>
<dbReference type="AlphaFoldDB" id="A0A381ZBF8"/>
<feature type="transmembrane region" description="Helical" evidence="5">
    <location>
        <begin position="101"/>
        <end position="128"/>
    </location>
</feature>
<keyword evidence="4 5" id="KW-0472">Membrane</keyword>
<dbReference type="PANTHER" id="PTHR43461">
    <property type="entry name" value="TRANSMEMBRANE PROTEIN 256"/>
    <property type="match status" value="1"/>
</dbReference>
<comment type="subcellular location">
    <subcellularLocation>
        <location evidence="1">Membrane</location>
        <topology evidence="1">Multi-pass membrane protein</topology>
    </subcellularLocation>
</comment>
<dbReference type="PANTHER" id="PTHR43461:SF1">
    <property type="entry name" value="TRANSMEMBRANE PROTEIN 256"/>
    <property type="match status" value="1"/>
</dbReference>
<evidence type="ECO:0008006" key="7">
    <source>
        <dbReference type="Google" id="ProtNLM"/>
    </source>
</evidence>
<reference evidence="6" key="1">
    <citation type="submission" date="2018-05" db="EMBL/GenBank/DDBJ databases">
        <authorList>
            <person name="Lanie J.A."/>
            <person name="Ng W.-L."/>
            <person name="Kazmierczak K.M."/>
            <person name="Andrzejewski T.M."/>
            <person name="Davidsen T.M."/>
            <person name="Wayne K.J."/>
            <person name="Tettelin H."/>
            <person name="Glass J.I."/>
            <person name="Rusch D."/>
            <person name="Podicherti R."/>
            <person name="Tsui H.-C.T."/>
            <person name="Winkler M.E."/>
        </authorList>
    </citation>
    <scope>NUCLEOTIDE SEQUENCE</scope>
</reference>
<feature type="transmembrane region" description="Helical" evidence="5">
    <location>
        <begin position="48"/>
        <end position="65"/>
    </location>
</feature>
<feature type="transmembrane region" description="Helical" evidence="5">
    <location>
        <begin position="72"/>
        <end position="95"/>
    </location>
</feature>
<evidence type="ECO:0000256" key="4">
    <source>
        <dbReference type="ARBA" id="ARBA00023136"/>
    </source>
</evidence>
<organism evidence="6">
    <name type="scientific">marine metagenome</name>
    <dbReference type="NCBI Taxonomy" id="408172"/>
    <lineage>
        <taxon>unclassified sequences</taxon>
        <taxon>metagenomes</taxon>
        <taxon>ecological metagenomes</taxon>
    </lineage>
</organism>
<evidence type="ECO:0000256" key="1">
    <source>
        <dbReference type="ARBA" id="ARBA00004141"/>
    </source>
</evidence>
<feature type="transmembrane region" description="Helical" evidence="5">
    <location>
        <begin position="7"/>
        <end position="28"/>
    </location>
</feature>
<dbReference type="InterPro" id="IPR006696">
    <property type="entry name" value="DUF423"/>
</dbReference>
<dbReference type="EMBL" id="UINC01020681">
    <property type="protein sequence ID" value="SVA86616.1"/>
    <property type="molecule type" value="Genomic_DNA"/>
</dbReference>
<dbReference type="Pfam" id="PF04241">
    <property type="entry name" value="DUF423"/>
    <property type="match status" value="1"/>
</dbReference>
<accession>A0A381ZBF8</accession>
<protein>
    <recommendedName>
        <fullName evidence="7">DUF423 domain-containing protein</fullName>
    </recommendedName>
</protein>
<keyword evidence="3 5" id="KW-1133">Transmembrane helix</keyword>
<gene>
    <name evidence="6" type="ORF">METZ01_LOCUS139470</name>
</gene>
<dbReference type="GO" id="GO:0005886">
    <property type="term" value="C:plasma membrane"/>
    <property type="evidence" value="ECO:0007669"/>
    <property type="project" value="TreeGrafter"/>
</dbReference>
<name>A0A381ZBF8_9ZZZZ</name>
<evidence type="ECO:0000313" key="6">
    <source>
        <dbReference type="EMBL" id="SVA86616.1"/>
    </source>
</evidence>
<proteinExistence type="predicted"/>